<comment type="similarity">
    <text evidence="4">Belongs to the BamE family.</text>
</comment>
<gene>
    <name evidence="4" type="primary">bamE</name>
    <name evidence="6" type="ORF">H2136_05765</name>
</gene>
<keyword evidence="4" id="KW-0564">Palmitate</keyword>
<dbReference type="GO" id="GO:1990063">
    <property type="term" value="C:Bam protein complex"/>
    <property type="evidence" value="ECO:0007669"/>
    <property type="project" value="TreeGrafter"/>
</dbReference>
<dbReference type="AlphaFoldDB" id="A0A926IY17"/>
<sequence>MRMKHLIAAALTALTLSGCSLVYRIDIPQGNYVEQKQVDKLRQGMTREQVEFVLGSAMLRDGFDPNTWYYLYEFQPGRGEKERKELTLTFANDRLATVTGDFRCQRPSIPRSDPIHKTGLAPVLF</sequence>
<comment type="function">
    <text evidence="4">Part of the outer membrane protein assembly complex, which is involved in assembly and insertion of beta-barrel proteins into the outer membrane.</text>
</comment>
<dbReference type="PROSITE" id="PS51257">
    <property type="entry name" value="PROKAR_LIPOPROTEIN"/>
    <property type="match status" value="1"/>
</dbReference>
<keyword evidence="4" id="KW-0449">Lipoprotein</keyword>
<reference evidence="6" key="1">
    <citation type="submission" date="2020-07" db="EMBL/GenBank/DDBJ databases">
        <title>Carbapenem Resistant Aeromonas hydrophila Carrying blacphA7 Isolated from Two Solid Organ Transplant Patients.</title>
        <authorList>
            <person name="Hilt E."/>
            <person name="Fitzwater S.P."/>
            <person name="Ward K."/>
            <person name="De St Maurice A."/>
            <person name="Chandrasekaran S."/>
            <person name="Garner O.B."/>
            <person name="Yang S."/>
        </authorList>
    </citation>
    <scope>NUCLEOTIDE SEQUENCE</scope>
    <source>
        <strain evidence="6">B-1</strain>
    </source>
</reference>
<dbReference type="HAMAP" id="MF_00925">
    <property type="entry name" value="OM_assembly_BamE"/>
    <property type="match status" value="1"/>
</dbReference>
<dbReference type="Pfam" id="PF04355">
    <property type="entry name" value="BamE"/>
    <property type="match status" value="1"/>
</dbReference>
<comment type="subunit">
    <text evidence="4">Part of the Bam complex.</text>
</comment>
<dbReference type="InterPro" id="IPR007450">
    <property type="entry name" value="BamE_dom"/>
</dbReference>
<evidence type="ECO:0000259" key="5">
    <source>
        <dbReference type="Pfam" id="PF04355"/>
    </source>
</evidence>
<protein>
    <recommendedName>
        <fullName evidence="4">Outer membrane protein assembly factor BamE</fullName>
    </recommendedName>
</protein>
<keyword evidence="1 4" id="KW-0732">Signal</keyword>
<proteinExistence type="inferred from homology"/>
<evidence type="ECO:0000256" key="1">
    <source>
        <dbReference type="ARBA" id="ARBA00022729"/>
    </source>
</evidence>
<keyword evidence="3 4" id="KW-0998">Cell outer membrane</keyword>
<evidence type="ECO:0000256" key="2">
    <source>
        <dbReference type="ARBA" id="ARBA00023136"/>
    </source>
</evidence>
<evidence type="ECO:0000313" key="6">
    <source>
        <dbReference type="EMBL" id="MBC8673882.1"/>
    </source>
</evidence>
<name>A0A926IY17_AERHY</name>
<dbReference type="GO" id="GO:0030674">
    <property type="term" value="F:protein-macromolecule adaptor activity"/>
    <property type="evidence" value="ECO:0007669"/>
    <property type="project" value="TreeGrafter"/>
</dbReference>
<evidence type="ECO:0000256" key="4">
    <source>
        <dbReference type="HAMAP-Rule" id="MF_00925"/>
    </source>
</evidence>
<comment type="caution">
    <text evidence="6">The sequence shown here is derived from an EMBL/GenBank/DDBJ whole genome shotgun (WGS) entry which is preliminary data.</text>
</comment>
<dbReference type="Gene3D" id="3.30.1450.10">
    <property type="match status" value="1"/>
</dbReference>
<accession>A0A926IY17</accession>
<dbReference type="PANTHER" id="PTHR37482:SF1">
    <property type="entry name" value="OUTER MEMBRANE PROTEIN ASSEMBLY FACTOR BAME"/>
    <property type="match status" value="1"/>
</dbReference>
<dbReference type="InterPro" id="IPR026592">
    <property type="entry name" value="BamE"/>
</dbReference>
<dbReference type="GO" id="GO:0043165">
    <property type="term" value="P:Gram-negative-bacterium-type cell outer membrane assembly"/>
    <property type="evidence" value="ECO:0007669"/>
    <property type="project" value="UniProtKB-UniRule"/>
</dbReference>
<dbReference type="InterPro" id="IPR037873">
    <property type="entry name" value="BamE-like"/>
</dbReference>
<feature type="domain" description="Outer membrane protein assembly factor BamE" evidence="5">
    <location>
        <begin position="30"/>
        <end position="98"/>
    </location>
</feature>
<dbReference type="EMBL" id="JACLAN010000002">
    <property type="protein sequence ID" value="MBC8673882.1"/>
    <property type="molecule type" value="Genomic_DNA"/>
</dbReference>
<comment type="subcellular location">
    <subcellularLocation>
        <location evidence="4">Cell outer membrane</location>
        <topology evidence="4">Lipid-anchor</topology>
    </subcellularLocation>
</comment>
<keyword evidence="2 4" id="KW-0472">Membrane</keyword>
<evidence type="ECO:0000256" key="3">
    <source>
        <dbReference type="ARBA" id="ARBA00023237"/>
    </source>
</evidence>
<dbReference type="PANTHER" id="PTHR37482">
    <property type="entry name" value="OUTER MEMBRANE PROTEIN ASSEMBLY FACTOR BAME"/>
    <property type="match status" value="1"/>
</dbReference>
<organism evidence="6">
    <name type="scientific">Aeromonas hydrophila</name>
    <dbReference type="NCBI Taxonomy" id="644"/>
    <lineage>
        <taxon>Bacteria</taxon>
        <taxon>Pseudomonadati</taxon>
        <taxon>Pseudomonadota</taxon>
        <taxon>Gammaproteobacteria</taxon>
        <taxon>Aeromonadales</taxon>
        <taxon>Aeromonadaceae</taxon>
        <taxon>Aeromonas</taxon>
    </lineage>
</organism>
<dbReference type="GO" id="GO:0051205">
    <property type="term" value="P:protein insertion into membrane"/>
    <property type="evidence" value="ECO:0007669"/>
    <property type="project" value="UniProtKB-UniRule"/>
</dbReference>